<dbReference type="SUPFAM" id="SSF117143">
    <property type="entry name" value="Flagellar hook protein flgE"/>
    <property type="match status" value="1"/>
</dbReference>
<accession>A0A3G3K0V8</accession>
<evidence type="ECO:0000259" key="2">
    <source>
        <dbReference type="Pfam" id="PF00460"/>
    </source>
</evidence>
<evidence type="ECO:0000259" key="4">
    <source>
        <dbReference type="Pfam" id="PF22692"/>
    </source>
</evidence>
<name>A0A3G3K0V8_9BACL</name>
<dbReference type="GO" id="GO:0071978">
    <property type="term" value="P:bacterial-type flagellum-dependent swarming motility"/>
    <property type="evidence" value="ECO:0007669"/>
    <property type="project" value="TreeGrafter"/>
</dbReference>
<comment type="similarity">
    <text evidence="1">Belongs to the flagella basal body rod proteins family.</text>
</comment>
<dbReference type="KEGG" id="coh:EAV92_17430"/>
<keyword evidence="5" id="KW-0969">Cilium</keyword>
<keyword evidence="6" id="KW-1185">Reference proteome</keyword>
<dbReference type="Pfam" id="PF00460">
    <property type="entry name" value="Flg_bb_rod"/>
    <property type="match status" value="1"/>
</dbReference>
<proteinExistence type="inferred from homology"/>
<evidence type="ECO:0000259" key="3">
    <source>
        <dbReference type="Pfam" id="PF06429"/>
    </source>
</evidence>
<dbReference type="InterPro" id="IPR037925">
    <property type="entry name" value="FlgE/F/G-like"/>
</dbReference>
<keyword evidence="5" id="KW-0966">Cell projection</keyword>
<sequence length="288" mass="31104">MLRGLYTAASGMIAQQRRHDTVTNNIANLNTPGYKAMNSMTRAFPDMLISAMGGDNVQNGPIGKLTTGVFAEENRLSFGQGDLNETFRPQDLALVSDIQVNGAVFDASGKYVDPNGNVTFQPQAFFTVQSPDGERQYTRDGSFKTAPDGTLLTADGAPVLGANGQPIVVTGTWEDIAVTSDGFLVNKTTSQRLPGNPQLMLTLVNDPNQLLRQGNGRFQYAGDPAGLRQVAAGDRVQVRQGYLERSNVDSAQSMVDVMSALRAYESNQKVIQFYDSSLQKAVNEVGRV</sequence>
<reference evidence="5 6" key="1">
    <citation type="submission" date="2018-10" db="EMBL/GenBank/DDBJ databases">
        <title>Genome Sequence of Cohnella sp.</title>
        <authorList>
            <person name="Srinivasan S."/>
            <person name="Kim M.K."/>
        </authorList>
    </citation>
    <scope>NUCLEOTIDE SEQUENCE [LARGE SCALE GENOMIC DNA]</scope>
    <source>
        <strain evidence="5 6">18JY8-7</strain>
    </source>
</reference>
<dbReference type="PANTHER" id="PTHR30435">
    <property type="entry name" value="FLAGELLAR PROTEIN"/>
    <property type="match status" value="1"/>
</dbReference>
<dbReference type="InterPro" id="IPR053967">
    <property type="entry name" value="LlgE_F_G-like_D1"/>
</dbReference>
<dbReference type="PROSITE" id="PS00588">
    <property type="entry name" value="FLAGELLA_BB_ROD"/>
    <property type="match status" value="1"/>
</dbReference>
<keyword evidence="5" id="KW-0282">Flagellum</keyword>
<feature type="domain" description="Flagellar basal body rod protein N-terminal" evidence="2">
    <location>
        <begin position="5"/>
        <end position="35"/>
    </location>
</feature>
<protein>
    <submittedName>
        <fullName evidence="5">Flagellar hook-basal body protein</fullName>
    </submittedName>
</protein>
<dbReference type="Pfam" id="PF06429">
    <property type="entry name" value="Flg_bbr_C"/>
    <property type="match status" value="1"/>
</dbReference>
<dbReference type="InterPro" id="IPR010930">
    <property type="entry name" value="Flg_bb/hook_C_dom"/>
</dbReference>
<dbReference type="AlphaFoldDB" id="A0A3G3K0V8"/>
<dbReference type="Proteomes" id="UP000269097">
    <property type="component" value="Chromosome"/>
</dbReference>
<feature type="domain" description="Flagellar hook protein FlgE/F/G-like D1" evidence="4">
    <location>
        <begin position="123"/>
        <end position="182"/>
    </location>
</feature>
<dbReference type="PANTHER" id="PTHR30435:SF19">
    <property type="entry name" value="FLAGELLAR BASAL-BODY ROD PROTEIN FLGG"/>
    <property type="match status" value="1"/>
</dbReference>
<evidence type="ECO:0000256" key="1">
    <source>
        <dbReference type="ARBA" id="ARBA00009677"/>
    </source>
</evidence>
<dbReference type="InterPro" id="IPR001444">
    <property type="entry name" value="Flag_bb_rod_N"/>
</dbReference>
<dbReference type="RefSeq" id="WP_123042267.1">
    <property type="nucleotide sequence ID" value="NZ_CP033433.1"/>
</dbReference>
<organism evidence="5 6">
    <name type="scientific">Cohnella candidum</name>
    <dbReference type="NCBI Taxonomy" id="2674991"/>
    <lineage>
        <taxon>Bacteria</taxon>
        <taxon>Bacillati</taxon>
        <taxon>Bacillota</taxon>
        <taxon>Bacilli</taxon>
        <taxon>Bacillales</taxon>
        <taxon>Paenibacillaceae</taxon>
        <taxon>Cohnella</taxon>
    </lineage>
</organism>
<dbReference type="EMBL" id="CP033433">
    <property type="protein sequence ID" value="AYQ74185.1"/>
    <property type="molecule type" value="Genomic_DNA"/>
</dbReference>
<gene>
    <name evidence="5" type="ORF">EAV92_17430</name>
</gene>
<evidence type="ECO:0000313" key="5">
    <source>
        <dbReference type="EMBL" id="AYQ74185.1"/>
    </source>
</evidence>
<evidence type="ECO:0000313" key="6">
    <source>
        <dbReference type="Proteomes" id="UP000269097"/>
    </source>
</evidence>
<feature type="domain" description="Flagellar basal-body/hook protein C-terminal" evidence="3">
    <location>
        <begin position="239"/>
        <end position="283"/>
    </location>
</feature>
<dbReference type="GO" id="GO:0009288">
    <property type="term" value="C:bacterial-type flagellum"/>
    <property type="evidence" value="ECO:0007669"/>
    <property type="project" value="TreeGrafter"/>
</dbReference>
<dbReference type="InterPro" id="IPR019776">
    <property type="entry name" value="Flagellar_basal_body_rod_CS"/>
</dbReference>
<dbReference type="Pfam" id="PF22692">
    <property type="entry name" value="LlgE_F_G_D1"/>
    <property type="match status" value="1"/>
</dbReference>